<evidence type="ECO:0000259" key="1">
    <source>
        <dbReference type="SMART" id="SM00382"/>
    </source>
</evidence>
<gene>
    <name evidence="2" type="ORF">E1898_06550</name>
</gene>
<dbReference type="InterPro" id="IPR027417">
    <property type="entry name" value="P-loop_NTPase"/>
</dbReference>
<keyword evidence="2" id="KW-0547">Nucleotide-binding</keyword>
<dbReference type="InterPro" id="IPR003593">
    <property type="entry name" value="AAA+_ATPase"/>
</dbReference>
<sequence length="380" mass="44481">MVIYPRGIRSVFEKKLRPNKVLMLIGPRRVGKTAFIRTYISQWKSEETLILNGDDVTDAALVKERSVANYTRLLAGKKLLFIDEAQHIPDIGMILKLIVDTIEGIHVIATGSSAFDLHQQVGEPLVGRKNTLYLFPLAQMEFKELEDYKTTLEKREERLIFGGYPELIQYPTWKDKEDYLYQIMNDYLLKDILMVDGIKNSEKLYSLLRLIAFQVGKEVSLEELGRQLSMSKNTVERYLDMLSKVFVVYRIGGFSKNLRKEIVKNSRWYFYDNGVRNALIQNFNRLNLRTDVGELWENYLAAERLKFQSYTQMHCNNYFWRTYDQQELDWVEEEGDQLRSYEFKYSLNKTPKAPAAWSKAYPDASFEVVHSGNYLDWIGG</sequence>
<dbReference type="PANTHER" id="PTHR43566">
    <property type="entry name" value="CONSERVED PROTEIN"/>
    <property type="match status" value="1"/>
</dbReference>
<protein>
    <submittedName>
        <fullName evidence="2">ATP-binding protein</fullName>
    </submittedName>
</protein>
<feature type="domain" description="AAA+ ATPase" evidence="1">
    <location>
        <begin position="18"/>
        <end position="125"/>
    </location>
</feature>
<reference evidence="2 3" key="1">
    <citation type="submission" date="2019-03" db="EMBL/GenBank/DDBJ databases">
        <title>Algoriphagus aquimaris sp. nov., isolated form marine sediment in Pohang, Korea.</title>
        <authorList>
            <person name="Kim J."/>
            <person name="Yoon S.-H."/>
            <person name="Lee S.-S."/>
        </authorList>
    </citation>
    <scope>NUCLEOTIDE SEQUENCE [LARGE SCALE GENOMIC DNA]</scope>
    <source>
        <strain evidence="2 3">F21</strain>
    </source>
</reference>
<dbReference type="SUPFAM" id="SSF52540">
    <property type="entry name" value="P-loop containing nucleoside triphosphate hydrolases"/>
    <property type="match status" value="1"/>
</dbReference>
<keyword evidence="3" id="KW-1185">Reference proteome</keyword>
<dbReference type="AlphaFoldDB" id="A0A4R5V458"/>
<accession>A0A4R5V458</accession>
<evidence type="ECO:0000313" key="2">
    <source>
        <dbReference type="EMBL" id="TDK46700.1"/>
    </source>
</evidence>
<dbReference type="Gene3D" id="3.40.50.300">
    <property type="entry name" value="P-loop containing nucleotide triphosphate hydrolases"/>
    <property type="match status" value="1"/>
</dbReference>
<dbReference type="Pfam" id="PF13635">
    <property type="entry name" value="DUF4143"/>
    <property type="match status" value="1"/>
</dbReference>
<dbReference type="Pfam" id="PF13173">
    <property type="entry name" value="AAA_14"/>
    <property type="match status" value="1"/>
</dbReference>
<dbReference type="SMART" id="SM00382">
    <property type="entry name" value="AAA"/>
    <property type="match status" value="1"/>
</dbReference>
<organism evidence="2 3">
    <name type="scientific">Algoriphagus formosus</name>
    <dbReference type="NCBI Taxonomy" id="2007308"/>
    <lineage>
        <taxon>Bacteria</taxon>
        <taxon>Pseudomonadati</taxon>
        <taxon>Bacteroidota</taxon>
        <taxon>Cytophagia</taxon>
        <taxon>Cytophagales</taxon>
        <taxon>Cyclobacteriaceae</taxon>
        <taxon>Algoriphagus</taxon>
    </lineage>
</organism>
<dbReference type="Proteomes" id="UP000295438">
    <property type="component" value="Unassembled WGS sequence"/>
</dbReference>
<proteinExistence type="predicted"/>
<dbReference type="GO" id="GO:0005524">
    <property type="term" value="F:ATP binding"/>
    <property type="evidence" value="ECO:0007669"/>
    <property type="project" value="UniProtKB-KW"/>
</dbReference>
<dbReference type="InterPro" id="IPR041682">
    <property type="entry name" value="AAA_14"/>
</dbReference>
<dbReference type="PANTHER" id="PTHR43566:SF1">
    <property type="entry name" value="AAA+ ATPASE DOMAIN-CONTAINING PROTEIN"/>
    <property type="match status" value="1"/>
</dbReference>
<keyword evidence="2" id="KW-0067">ATP-binding</keyword>
<dbReference type="InterPro" id="IPR025420">
    <property type="entry name" value="DUF4143"/>
</dbReference>
<name>A0A4R5V458_9BACT</name>
<dbReference type="EMBL" id="SMUW01000030">
    <property type="protein sequence ID" value="TDK46700.1"/>
    <property type="molecule type" value="Genomic_DNA"/>
</dbReference>
<evidence type="ECO:0000313" key="3">
    <source>
        <dbReference type="Proteomes" id="UP000295438"/>
    </source>
</evidence>
<dbReference type="RefSeq" id="WP_133390292.1">
    <property type="nucleotide sequence ID" value="NZ_SMUW01000030.1"/>
</dbReference>
<comment type="caution">
    <text evidence="2">The sequence shown here is derived from an EMBL/GenBank/DDBJ whole genome shotgun (WGS) entry which is preliminary data.</text>
</comment>